<feature type="domain" description="Glycosyltransferase subfamily 4-like N-terminal" evidence="1">
    <location>
        <begin position="23"/>
        <end position="198"/>
    </location>
</feature>
<dbReference type="InterPro" id="IPR028098">
    <property type="entry name" value="Glyco_trans_4-like_N"/>
</dbReference>
<dbReference type="SUPFAM" id="SSF53756">
    <property type="entry name" value="UDP-Glycosyltransferase/glycogen phosphorylase"/>
    <property type="match status" value="1"/>
</dbReference>
<reference evidence="2" key="1">
    <citation type="submission" date="2020-05" db="EMBL/GenBank/DDBJ databases">
        <authorList>
            <person name="Zhu T."/>
            <person name="Keshari N."/>
            <person name="Lu X."/>
        </authorList>
    </citation>
    <scope>NUCLEOTIDE SEQUENCE</scope>
    <source>
        <strain evidence="2">NK1-12</strain>
    </source>
</reference>
<dbReference type="RefSeq" id="WP_316436962.1">
    <property type="nucleotide sequence ID" value="NZ_CP053587.1"/>
</dbReference>
<dbReference type="Pfam" id="PF13579">
    <property type="entry name" value="Glyco_trans_4_4"/>
    <property type="match status" value="1"/>
</dbReference>
<gene>
    <name evidence="2" type="ORF">HJG54_30940</name>
</gene>
<proteinExistence type="predicted"/>
<accession>A0AA96WJY7</accession>
<dbReference type="Gene3D" id="3.40.50.2000">
    <property type="entry name" value="Glycogen Phosphorylase B"/>
    <property type="match status" value="2"/>
</dbReference>
<dbReference type="AlphaFoldDB" id="A0AA96WJY7"/>
<name>A0AA96WJY7_9CYAN</name>
<protein>
    <submittedName>
        <fullName evidence="2">Glycosyltransferase</fullName>
    </submittedName>
</protein>
<evidence type="ECO:0000259" key="1">
    <source>
        <dbReference type="Pfam" id="PF13579"/>
    </source>
</evidence>
<evidence type="ECO:0000313" key="2">
    <source>
        <dbReference type="EMBL" id="WNZ27307.1"/>
    </source>
</evidence>
<organism evidence="2">
    <name type="scientific">Leptolyngbya sp. NK1-12</name>
    <dbReference type="NCBI Taxonomy" id="2547451"/>
    <lineage>
        <taxon>Bacteria</taxon>
        <taxon>Bacillati</taxon>
        <taxon>Cyanobacteriota</taxon>
        <taxon>Cyanophyceae</taxon>
        <taxon>Leptolyngbyales</taxon>
        <taxon>Leptolyngbyaceae</taxon>
        <taxon>Leptolyngbya group</taxon>
        <taxon>Leptolyngbya</taxon>
    </lineage>
</organism>
<sequence>MMQKRICLVSPGHIASNPRLVKEANALYQAGYQVRVVAGDYMAAVRPLDQTLLSKVSWSCDRVGLGNRTQYLRRRMTQEIARSLAANIGISHLSLATWAHHPMSYQLARVAAAEPADLYIAHCLAALPAAAIAAQKHQAYLGFDAEDFHVGELAETPQNQTEIAVRDYIERALLPHCDHLTAASPMIAEAYVKRYGVKMKSILNVFSLDEASSSPEQVKSDRVGTEPSLYWFSQTIGPGRGLEVVIQAMGQMQTPVRLHLRGLLAAEYQNELEQLAKAVGVGDRIHLLSSAPPSEMVRLAAEHDIGLSMELTEPYNRSICLTNKIFAYLLAGLPVLMSNTPAQIELAEKLGEAAVIVDSTDPLGIAVTLDQWLINSHHLNVARATAWTLGQKIYNWDVEQYHFLAAVEQVWQ</sequence>
<dbReference type="EMBL" id="CP053587">
    <property type="protein sequence ID" value="WNZ27307.1"/>
    <property type="molecule type" value="Genomic_DNA"/>
</dbReference>